<dbReference type="CDD" id="cd00201">
    <property type="entry name" value="WW"/>
    <property type="match status" value="1"/>
</dbReference>
<dbReference type="Pfam" id="PF07653">
    <property type="entry name" value="SH3_2"/>
    <property type="match status" value="1"/>
</dbReference>
<dbReference type="SUPFAM" id="SSF50044">
    <property type="entry name" value="SH3-domain"/>
    <property type="match status" value="1"/>
</dbReference>
<feature type="region of interest" description="Disordered" evidence="5">
    <location>
        <begin position="432"/>
        <end position="459"/>
    </location>
</feature>
<dbReference type="InterPro" id="IPR008937">
    <property type="entry name" value="Ras-like_GEF"/>
</dbReference>
<dbReference type="GO" id="GO:0005085">
    <property type="term" value="F:guanyl-nucleotide exchange factor activity"/>
    <property type="evidence" value="ECO:0007669"/>
    <property type="project" value="UniProtKB-KW"/>
</dbReference>
<organism evidence="10 11">
    <name type="scientific">Saitozyma podzolica</name>
    <dbReference type="NCBI Taxonomy" id="1890683"/>
    <lineage>
        <taxon>Eukaryota</taxon>
        <taxon>Fungi</taxon>
        <taxon>Dikarya</taxon>
        <taxon>Basidiomycota</taxon>
        <taxon>Agaricomycotina</taxon>
        <taxon>Tremellomycetes</taxon>
        <taxon>Tremellales</taxon>
        <taxon>Trimorphomycetaceae</taxon>
        <taxon>Saitozyma</taxon>
    </lineage>
</organism>
<name>A0A427XRF0_9TREE</name>
<dbReference type="InterPro" id="IPR001202">
    <property type="entry name" value="WW_dom"/>
</dbReference>
<dbReference type="GO" id="GO:0005886">
    <property type="term" value="C:plasma membrane"/>
    <property type="evidence" value="ECO:0007669"/>
    <property type="project" value="TreeGrafter"/>
</dbReference>
<dbReference type="Pfam" id="PF00397">
    <property type="entry name" value="WW"/>
    <property type="match status" value="1"/>
</dbReference>
<evidence type="ECO:0000256" key="2">
    <source>
        <dbReference type="ARBA" id="ARBA00022658"/>
    </source>
</evidence>
<feature type="region of interest" description="Disordered" evidence="5">
    <location>
        <begin position="184"/>
        <end position="208"/>
    </location>
</feature>
<dbReference type="SMART" id="SM00147">
    <property type="entry name" value="RasGEF"/>
    <property type="match status" value="1"/>
</dbReference>
<feature type="domain" description="Ras-GEF" evidence="7">
    <location>
        <begin position="1178"/>
        <end position="1460"/>
    </location>
</feature>
<gene>
    <name evidence="10" type="ORF">EHS25_006903</name>
</gene>
<dbReference type="Gene3D" id="1.20.870.10">
    <property type="entry name" value="Son of sevenless (SoS) protein Chain: S domain 1"/>
    <property type="match status" value="1"/>
</dbReference>
<dbReference type="InterPro" id="IPR023578">
    <property type="entry name" value="Ras_GEF_dom_sf"/>
</dbReference>
<feature type="region of interest" description="Disordered" evidence="5">
    <location>
        <begin position="30"/>
        <end position="91"/>
    </location>
</feature>
<dbReference type="PRINTS" id="PR00452">
    <property type="entry name" value="SH3DOMAIN"/>
</dbReference>
<evidence type="ECO:0000256" key="1">
    <source>
        <dbReference type="ARBA" id="ARBA00022443"/>
    </source>
</evidence>
<dbReference type="PANTHER" id="PTHR23113">
    <property type="entry name" value="GUANINE NUCLEOTIDE EXCHANGE FACTOR"/>
    <property type="match status" value="1"/>
</dbReference>
<sequence>MAQPSIPTHARIFSTDSIISPHAALEALALTDDTIPSSPPRASSSRYPDGLGRSPPTNRASPGSGFRRRSMRSTNGNGGAPDGYDEYDEDTVDDTSERLFVRARFDFDASDPSALSFRAGEVIEVITMLESGWWDGMLGETRGWFPSNFVEEVELEMEEEDEVLAGDAGGDEGVEEYGVGGIHARDRGEGHGAPRGGGGAGPERGVGEEGPALAVEDLLASQWGYETQGLDELARQMMDEAEEDEAKEFEIAAARVRQRTAETASVGLGGPGQGSDMDEFGVPRNERNAMETEGDVTVRPRQNGQGPTTVADRAPPVEPEDAWIPSLTPDGQVYYHNTQTGEDSWELPMSTPLDDDLYGAADDDYFHTFGSGASTSDAFAAPTAADDGDFRIPPKAQGDIPYPWVSRLSDDGTHWFYVNRLTGQMQRDFPKSLAGASVPSRDGPSHSTQPSAGSARGAASRLSLELQRKAVAEWEKRTREALEAVLQPKPRPTMGGLMDNISDTLREIFEAAVAGSAAEEEMSRAVDLGSEAGIAAALLREESAVDMLASAHASILGAIRELLSAFGYVGPIDKMEEMPRPNWTGDMTLIGSIGLLSSNVHAAVTSKRVPDSGLSTSAEVMRSASKLRDVVGMFPQSALAGTTAGGWDSAQGKALEAWIGVDNLGELVGGRWGFGKVASERAFDQTAALGVQKAKADFYAAMGAGEEDVLGVLRAATVFRSAIDGCDIAAVIDLDGDRDDAGGSRVREEELRRYTELVGQARHALRDLDDAALTIDWELAALFMSSSELSETATSLAQLGPAVSAATKAFSTLLAVVGEQASLVDSSSVRGAIGARSPRARKARPQSTVSTQSRGSRASRRSAFRQRVRGLEEEFLDAEDLELERLAQAGQRELLAGSIPGVSGSNPPSAGPMRVKSVWLEPATESDTASTKASNRTSFMKTFMRGRSGSDVDDGRGTRGKAPSRKLAKILGEDVSAINLASVPPPVAAPQTPWYLSEDYASDEIVFDDRGGVKAGTLRALVARLTPHGSTDTSFFQAFMLTFRSFTSGDELLDLLFERYDIPEPGGITELQLVDWKKQKQTPIRLRVSNVLRAWLDVHFMEAQDKRSMLRIEEFATTTLVASGSETLSKTLLNLIQRRRQGETEGPRRIISGGMLSPPAPLIPRVPAGRELRLTDIAPIELARQLTIIEFGNFQRIKPVECLHKAWNDEDEQAAPNVRRVIHTANKLAGWVSLLVLQPRDPKSRATVMKFFIQTAAELKSMNNFSSMAGVVAGLNAAPVDRLKRTKELLSTKTLLLKSELDRTMDSSKNFLNYKEALKTINPPCVPFFGFYLSALTFIEDGNKDHVFAPTASGGGMTPSVSSSSIASDARGGPTGLSGLTTTSTATTTTATTAAPPGPMLINFFKRSLSAEILRDIQQYQSQPYNLARCRSVYEFLVDGMQTVEQSGDLYERSLMLEPREREEERMASSDPSEHRESSSAGMGVATGRSAERGNRWT</sequence>
<dbReference type="Gene3D" id="1.10.840.10">
    <property type="entry name" value="Ras guanine-nucleotide exchange factors catalytic domain"/>
    <property type="match status" value="1"/>
</dbReference>
<feature type="region of interest" description="Disordered" evidence="5">
    <location>
        <begin position="1458"/>
        <end position="1498"/>
    </location>
</feature>
<keyword evidence="1 4" id="KW-0728">SH3 domain</keyword>
<feature type="domain" description="WW" evidence="8">
    <location>
        <begin position="398"/>
        <end position="432"/>
    </location>
</feature>
<dbReference type="PANTHER" id="PTHR23113:SF368">
    <property type="entry name" value="CELL DIVISION CONTROL PROTEIN 25"/>
    <property type="match status" value="1"/>
</dbReference>
<keyword evidence="11" id="KW-1185">Reference proteome</keyword>
<dbReference type="InterPro" id="IPR036020">
    <property type="entry name" value="WW_dom_sf"/>
</dbReference>
<evidence type="ECO:0000259" key="8">
    <source>
        <dbReference type="PROSITE" id="PS50020"/>
    </source>
</evidence>
<dbReference type="Proteomes" id="UP000279259">
    <property type="component" value="Unassembled WGS sequence"/>
</dbReference>
<feature type="region of interest" description="Disordered" evidence="5">
    <location>
        <begin position="293"/>
        <end position="317"/>
    </location>
</feature>
<dbReference type="Pfam" id="PF00617">
    <property type="entry name" value="RasGEF"/>
    <property type="match status" value="1"/>
</dbReference>
<dbReference type="PROSITE" id="PS50020">
    <property type="entry name" value="WW_DOMAIN_2"/>
    <property type="match status" value="2"/>
</dbReference>
<evidence type="ECO:0000256" key="3">
    <source>
        <dbReference type="PROSITE-ProRule" id="PRU00168"/>
    </source>
</evidence>
<feature type="region of interest" description="Disordered" evidence="5">
    <location>
        <begin position="1353"/>
        <end position="1383"/>
    </location>
</feature>
<accession>A0A427XRF0</accession>
<dbReference type="Gene3D" id="2.30.30.40">
    <property type="entry name" value="SH3 Domains"/>
    <property type="match status" value="1"/>
</dbReference>
<dbReference type="SMART" id="SM00326">
    <property type="entry name" value="SH3"/>
    <property type="match status" value="1"/>
</dbReference>
<dbReference type="InterPro" id="IPR001895">
    <property type="entry name" value="RASGEF_cat_dom"/>
</dbReference>
<feature type="compositionally biased region" description="Basic and acidic residues" evidence="5">
    <location>
        <begin position="1458"/>
        <end position="1478"/>
    </location>
</feature>
<evidence type="ECO:0000259" key="9">
    <source>
        <dbReference type="PROSITE" id="PS50212"/>
    </source>
</evidence>
<feature type="domain" description="N-terminal Ras-GEF" evidence="9">
    <location>
        <begin position="1009"/>
        <end position="1140"/>
    </location>
</feature>
<dbReference type="CDD" id="cd06224">
    <property type="entry name" value="REM"/>
    <property type="match status" value="1"/>
</dbReference>
<dbReference type="CDD" id="cd11883">
    <property type="entry name" value="SH3_Sdc25"/>
    <property type="match status" value="1"/>
</dbReference>
<feature type="compositionally biased region" description="Gly residues" evidence="5">
    <location>
        <begin position="193"/>
        <end position="204"/>
    </location>
</feature>
<dbReference type="EMBL" id="RSCD01000031">
    <property type="protein sequence ID" value="RSH81371.1"/>
    <property type="molecule type" value="Genomic_DNA"/>
</dbReference>
<dbReference type="CDD" id="cd00155">
    <property type="entry name" value="RasGEF"/>
    <property type="match status" value="1"/>
</dbReference>
<comment type="caution">
    <text evidence="10">The sequence shown here is derived from an EMBL/GenBank/DDBJ whole genome shotgun (WGS) entry which is preliminary data.</text>
</comment>
<dbReference type="InterPro" id="IPR036028">
    <property type="entry name" value="SH3-like_dom_sf"/>
</dbReference>
<dbReference type="InterPro" id="IPR000651">
    <property type="entry name" value="Ras-like_Gua-exchang_fac_N"/>
</dbReference>
<proteinExistence type="predicted"/>
<feature type="domain" description="WW" evidence="8">
    <location>
        <begin position="317"/>
        <end position="350"/>
    </location>
</feature>
<dbReference type="InterPro" id="IPR001452">
    <property type="entry name" value="SH3_domain"/>
</dbReference>
<evidence type="ECO:0000256" key="4">
    <source>
        <dbReference type="PROSITE-ProRule" id="PRU00192"/>
    </source>
</evidence>
<dbReference type="SUPFAM" id="SSF51045">
    <property type="entry name" value="WW domain"/>
    <property type="match status" value="1"/>
</dbReference>
<evidence type="ECO:0000313" key="10">
    <source>
        <dbReference type="EMBL" id="RSH81371.1"/>
    </source>
</evidence>
<keyword evidence="2 3" id="KW-0344">Guanine-nucleotide releasing factor</keyword>
<dbReference type="GO" id="GO:0007265">
    <property type="term" value="P:Ras protein signal transduction"/>
    <property type="evidence" value="ECO:0007669"/>
    <property type="project" value="TreeGrafter"/>
</dbReference>
<dbReference type="SMART" id="SM00229">
    <property type="entry name" value="RasGEFN"/>
    <property type="match status" value="1"/>
</dbReference>
<feature type="domain" description="SH3" evidence="6">
    <location>
        <begin position="96"/>
        <end position="155"/>
    </location>
</feature>
<evidence type="ECO:0008006" key="12">
    <source>
        <dbReference type="Google" id="ProtNLM"/>
    </source>
</evidence>
<dbReference type="STRING" id="1890683.A0A427XRF0"/>
<dbReference type="SMART" id="SM00456">
    <property type="entry name" value="WW"/>
    <property type="match status" value="2"/>
</dbReference>
<evidence type="ECO:0000313" key="11">
    <source>
        <dbReference type="Proteomes" id="UP000279259"/>
    </source>
</evidence>
<dbReference type="OrthoDB" id="546434at2759"/>
<dbReference type="Pfam" id="PF00618">
    <property type="entry name" value="RasGEF_N"/>
    <property type="match status" value="1"/>
</dbReference>
<evidence type="ECO:0000256" key="5">
    <source>
        <dbReference type="SAM" id="MobiDB-lite"/>
    </source>
</evidence>
<dbReference type="PROSITE" id="PS50212">
    <property type="entry name" value="RASGEF_NTER"/>
    <property type="match status" value="1"/>
</dbReference>
<dbReference type="PROSITE" id="PS50009">
    <property type="entry name" value="RASGEF_CAT"/>
    <property type="match status" value="1"/>
</dbReference>
<dbReference type="Gene3D" id="2.20.70.10">
    <property type="match status" value="1"/>
</dbReference>
<feature type="region of interest" description="Disordered" evidence="5">
    <location>
        <begin position="834"/>
        <end position="864"/>
    </location>
</feature>
<protein>
    <recommendedName>
        <fullName evidence="12">Cell division control protein 25</fullName>
    </recommendedName>
</protein>
<evidence type="ECO:0000259" key="6">
    <source>
        <dbReference type="PROSITE" id="PS50002"/>
    </source>
</evidence>
<reference evidence="10 11" key="1">
    <citation type="submission" date="2018-11" db="EMBL/GenBank/DDBJ databases">
        <title>Genome sequence of Saitozyma podzolica DSM 27192.</title>
        <authorList>
            <person name="Aliyu H."/>
            <person name="Gorte O."/>
            <person name="Ochsenreither K."/>
        </authorList>
    </citation>
    <scope>NUCLEOTIDE SEQUENCE [LARGE SCALE GENOMIC DNA]</scope>
    <source>
        <strain evidence="10 11">DSM 27192</strain>
    </source>
</reference>
<dbReference type="SUPFAM" id="SSF48366">
    <property type="entry name" value="Ras GEF"/>
    <property type="match status" value="1"/>
</dbReference>
<evidence type="ECO:0000259" key="7">
    <source>
        <dbReference type="PROSITE" id="PS50009"/>
    </source>
</evidence>
<dbReference type="InterPro" id="IPR036964">
    <property type="entry name" value="RASGEF_cat_dom_sf"/>
</dbReference>
<dbReference type="PROSITE" id="PS50002">
    <property type="entry name" value="SH3"/>
    <property type="match status" value="1"/>
</dbReference>